<reference evidence="1" key="1">
    <citation type="submission" date="2020-05" db="UniProtKB">
        <authorList>
            <consortium name="EnsemblMetazoa"/>
        </authorList>
    </citation>
    <scope>IDENTIFICATION</scope>
    <source>
        <strain evidence="1">Jacobina</strain>
    </source>
</reference>
<accession>A0A1B0EUU9</accession>
<dbReference type="AlphaFoldDB" id="A0A1B0EUU9"/>
<organism evidence="1 2">
    <name type="scientific">Lutzomyia longipalpis</name>
    <name type="common">Sand fly</name>
    <dbReference type="NCBI Taxonomy" id="7200"/>
    <lineage>
        <taxon>Eukaryota</taxon>
        <taxon>Metazoa</taxon>
        <taxon>Ecdysozoa</taxon>
        <taxon>Arthropoda</taxon>
        <taxon>Hexapoda</taxon>
        <taxon>Insecta</taxon>
        <taxon>Pterygota</taxon>
        <taxon>Neoptera</taxon>
        <taxon>Endopterygota</taxon>
        <taxon>Diptera</taxon>
        <taxon>Nematocera</taxon>
        <taxon>Psychodoidea</taxon>
        <taxon>Psychodidae</taxon>
        <taxon>Lutzomyia</taxon>
        <taxon>Lutzomyia</taxon>
    </lineage>
</organism>
<dbReference type="EMBL" id="AJWK01017794">
    <property type="status" value="NOT_ANNOTATED_CDS"/>
    <property type="molecule type" value="Genomic_DNA"/>
</dbReference>
<evidence type="ECO:0000313" key="2">
    <source>
        <dbReference type="Proteomes" id="UP000092461"/>
    </source>
</evidence>
<name>A0A1B0EUU9_LUTLO</name>
<dbReference type="Proteomes" id="UP000092461">
    <property type="component" value="Unassembled WGS sequence"/>
</dbReference>
<evidence type="ECO:0000313" key="1">
    <source>
        <dbReference type="EnsemblMetazoa" id="LLOJ005640-PA"/>
    </source>
</evidence>
<dbReference type="VEuPathDB" id="VectorBase:LLONM1_005345"/>
<keyword evidence="2" id="KW-1185">Reference proteome</keyword>
<dbReference type="VEuPathDB" id="VectorBase:LLOJ005640"/>
<proteinExistence type="predicted"/>
<dbReference type="EMBL" id="AJWK01017793">
    <property type="status" value="NOT_ANNOTATED_CDS"/>
    <property type="molecule type" value="Genomic_DNA"/>
</dbReference>
<sequence length="167" mass="18685">MLGRHETPTRVEVNYRFSLASQNRTEKRPSLHPRIYIDSPVWLRQQELLNSERKVQRNGTGTIQHSLSSVHQTVAAVASVTGDSNREMWRIAEVPSTAEESSRCNENSMGHTSFHSFHLGSDSEDSGCGNPLSAVFLRKGIIAMQFFPSGNLHHLPKRCSCPMAAIR</sequence>
<protein>
    <submittedName>
        <fullName evidence="1">Uncharacterized protein</fullName>
    </submittedName>
</protein>
<dbReference type="EnsemblMetazoa" id="LLOJ005640-RA">
    <property type="protein sequence ID" value="LLOJ005640-PA"/>
    <property type="gene ID" value="LLOJ005640"/>
</dbReference>